<accession>A0A1D8TU38</accession>
<dbReference type="STRING" id="1458985.BJP34_18445"/>
<dbReference type="Gene3D" id="3.40.50.300">
    <property type="entry name" value="P-loop containing nucleotide triphosphate hydrolases"/>
    <property type="match status" value="1"/>
</dbReference>
<dbReference type="Gene3D" id="3.40.50.720">
    <property type="entry name" value="NAD(P)-binding Rossmann-like Domain"/>
    <property type="match status" value="1"/>
</dbReference>
<name>A0A1D8TU38_9CYAN</name>
<protein>
    <recommendedName>
        <fullName evidence="5">EBNA-1 nuclear protein</fullName>
    </recommendedName>
</protein>
<dbReference type="InterPro" id="IPR011669">
    <property type="entry name" value="DgcN-like"/>
</dbReference>
<evidence type="ECO:0000259" key="2">
    <source>
        <dbReference type="Pfam" id="PF17396"/>
    </source>
</evidence>
<dbReference type="AlphaFoldDB" id="A0A1D8TU38"/>
<dbReference type="PIRSF" id="PIRSF026760">
    <property type="entry name" value="UCP026760"/>
    <property type="match status" value="1"/>
</dbReference>
<feature type="domain" description="D-glutamate N-acetyltransferase-like N-terminal" evidence="2">
    <location>
        <begin position="43"/>
        <end position="134"/>
    </location>
</feature>
<feature type="domain" description="D-glutamate N-acetyltransferase-like C-terminal" evidence="1">
    <location>
        <begin position="141"/>
        <end position="342"/>
    </location>
</feature>
<dbReference type="InterPro" id="IPR035086">
    <property type="entry name" value="DgcN-like_C"/>
</dbReference>
<evidence type="ECO:0008006" key="5">
    <source>
        <dbReference type="Google" id="ProtNLM"/>
    </source>
</evidence>
<dbReference type="Pfam" id="PF07755">
    <property type="entry name" value="DUF1611"/>
    <property type="match status" value="1"/>
</dbReference>
<sequence>MNLTTNRRIAILLHEGIFGSKGKTGMTLLRYCPTEIVVVIDQQCAGKSLSKLTGIQVNVPIVDSVSAALAYQPDILAIGIAPSGGALPEPWRQEVKVGVEAGLSIINGLHTPMASDPELQELLQDGQVIWDIRREPKGLGIASAQARSLPCRRILTVGTDMAVGKMSAALELYLCAQRQGIPSKFLATGQAGIMISGDGIPLDGIRVDFAAGAVEQMVLRYGNDHELLIVEGQGSLLHPGSTATLPLIRGTQPTGLLLVHRAGQQSVRNHDHVPIPPLPKVIELYETVASAGGAFGQVKVIAIALNTGHLDDQAARSAIEQVQTETGLPCTDAVRFGADVLLKAAMGDRESGVGSRESGVGSRESG</sequence>
<proteinExistence type="predicted"/>
<dbReference type="Pfam" id="PF17396">
    <property type="entry name" value="DUF1611_N"/>
    <property type="match status" value="1"/>
</dbReference>
<dbReference type="PANTHER" id="PTHR40690:SF1">
    <property type="entry name" value="DUF1611 DOMAIN-CONTAINING PROTEIN"/>
    <property type="match status" value="1"/>
</dbReference>
<dbReference type="SUPFAM" id="SSF52540">
    <property type="entry name" value="P-loop containing nucleoside triphosphate hydrolases"/>
    <property type="match status" value="1"/>
</dbReference>
<dbReference type="KEGG" id="mpro:BJP34_18445"/>
<dbReference type="RefSeq" id="WP_070393606.1">
    <property type="nucleotide sequence ID" value="NZ_CP017599.1"/>
</dbReference>
<reference evidence="4" key="1">
    <citation type="submission" date="2016-10" db="EMBL/GenBank/DDBJ databases">
        <title>Comparative genomics uncovers the prolific and rare metabolic potential of the cyanobacterial genus Moorea.</title>
        <authorList>
            <person name="Leao T."/>
            <person name="Castelao G."/>
            <person name="Korobeynikov A."/>
            <person name="Monroe E.A."/>
            <person name="Podell S."/>
            <person name="Glukhov E."/>
            <person name="Allen E."/>
            <person name="Gerwick W.H."/>
            <person name="Gerwick L."/>
        </authorList>
    </citation>
    <scope>NUCLEOTIDE SEQUENCE [LARGE SCALE GENOMIC DNA]</scope>
    <source>
        <strain evidence="4">PAL-8-15-08-1</strain>
    </source>
</reference>
<evidence type="ECO:0000313" key="3">
    <source>
        <dbReference type="EMBL" id="AOX01158.1"/>
    </source>
</evidence>
<gene>
    <name evidence="3" type="ORF">BJP34_18445</name>
</gene>
<organism evidence="3 4">
    <name type="scientific">Moorena producens PAL-8-15-08-1</name>
    <dbReference type="NCBI Taxonomy" id="1458985"/>
    <lineage>
        <taxon>Bacteria</taxon>
        <taxon>Bacillati</taxon>
        <taxon>Cyanobacteriota</taxon>
        <taxon>Cyanophyceae</taxon>
        <taxon>Coleofasciculales</taxon>
        <taxon>Coleofasciculaceae</taxon>
        <taxon>Moorena</taxon>
    </lineage>
</organism>
<dbReference type="EMBL" id="CP017599">
    <property type="protein sequence ID" value="AOX01158.1"/>
    <property type="molecule type" value="Genomic_DNA"/>
</dbReference>
<dbReference type="InterPro" id="IPR027417">
    <property type="entry name" value="P-loop_NTPase"/>
</dbReference>
<dbReference type="InterPro" id="IPR035402">
    <property type="entry name" value="DgcN-like_N"/>
</dbReference>
<evidence type="ECO:0000259" key="1">
    <source>
        <dbReference type="Pfam" id="PF07755"/>
    </source>
</evidence>
<dbReference type="Proteomes" id="UP000177870">
    <property type="component" value="Chromosome"/>
</dbReference>
<dbReference type="OrthoDB" id="9778498at2"/>
<evidence type="ECO:0000313" key="4">
    <source>
        <dbReference type="Proteomes" id="UP000177870"/>
    </source>
</evidence>
<dbReference type="PANTHER" id="PTHR40690">
    <property type="entry name" value="GLL3100 PROTEIN"/>
    <property type="match status" value="1"/>
</dbReference>